<dbReference type="Pfam" id="PF08906">
    <property type="entry name" value="T6SS_Tdi1_C"/>
    <property type="match status" value="1"/>
</dbReference>
<dbReference type="EMBL" id="JBHRTL010000004">
    <property type="protein sequence ID" value="MFC3154266.1"/>
    <property type="molecule type" value="Genomic_DNA"/>
</dbReference>
<gene>
    <name evidence="3" type="ORF">ACFOEB_03555</name>
</gene>
<comment type="caution">
    <text evidence="3">The sequence shown here is derived from an EMBL/GenBank/DDBJ whole genome shotgun (WGS) entry which is preliminary data.</text>
</comment>
<dbReference type="Proteomes" id="UP001595548">
    <property type="component" value="Unassembled WGS sequence"/>
</dbReference>
<dbReference type="InterPro" id="IPR015002">
    <property type="entry name" value="T6SS_Tdi1_C"/>
</dbReference>
<protein>
    <submittedName>
        <fullName evidence="3">T6SS immunity protein Tdi1 domain-containing protein</fullName>
    </submittedName>
</protein>
<keyword evidence="1" id="KW-0732">Signal</keyword>
<feature type="signal peptide" evidence="1">
    <location>
        <begin position="1"/>
        <end position="20"/>
    </location>
</feature>
<accession>A0ABV7HNQ4</accession>
<dbReference type="RefSeq" id="WP_382414434.1">
    <property type="nucleotide sequence ID" value="NZ_AP031500.1"/>
</dbReference>
<feature type="domain" description="T6SS immunity protein Tdi1 C-terminal" evidence="2">
    <location>
        <begin position="83"/>
        <end position="156"/>
    </location>
</feature>
<proteinExistence type="predicted"/>
<evidence type="ECO:0000313" key="3">
    <source>
        <dbReference type="EMBL" id="MFC3154266.1"/>
    </source>
</evidence>
<feature type="chain" id="PRO_5046044833" evidence="1">
    <location>
        <begin position="21"/>
        <end position="160"/>
    </location>
</feature>
<organism evidence="3 4">
    <name type="scientific">Gilvimarinus japonicus</name>
    <dbReference type="NCBI Taxonomy" id="1796469"/>
    <lineage>
        <taxon>Bacteria</taxon>
        <taxon>Pseudomonadati</taxon>
        <taxon>Pseudomonadota</taxon>
        <taxon>Gammaproteobacteria</taxon>
        <taxon>Cellvibrionales</taxon>
        <taxon>Cellvibrionaceae</taxon>
        <taxon>Gilvimarinus</taxon>
    </lineage>
</organism>
<keyword evidence="4" id="KW-1185">Reference proteome</keyword>
<name>A0ABV7HNQ4_9GAMM</name>
<sequence>MNKLLISFLCTFGLLSVAHAYELIEPVATEDNMPCWSNSFPEYTEIIGYSSLGHVFMRSAEQSDYVVLHPFNAAAKSYGVFASVKAFEEKILREESFELFVLRSDHVNEVAEKLGPLQKEEVYIPTPYPFLGGDEAVDSYSKGNIWIMLDIVGQFHDVCT</sequence>
<evidence type="ECO:0000313" key="4">
    <source>
        <dbReference type="Proteomes" id="UP001595548"/>
    </source>
</evidence>
<evidence type="ECO:0000259" key="2">
    <source>
        <dbReference type="Pfam" id="PF08906"/>
    </source>
</evidence>
<reference evidence="4" key="1">
    <citation type="journal article" date="2019" name="Int. J. Syst. Evol. Microbiol.">
        <title>The Global Catalogue of Microorganisms (GCM) 10K type strain sequencing project: providing services to taxonomists for standard genome sequencing and annotation.</title>
        <authorList>
            <consortium name="The Broad Institute Genomics Platform"/>
            <consortium name="The Broad Institute Genome Sequencing Center for Infectious Disease"/>
            <person name="Wu L."/>
            <person name="Ma J."/>
        </authorList>
    </citation>
    <scope>NUCLEOTIDE SEQUENCE [LARGE SCALE GENOMIC DNA]</scope>
    <source>
        <strain evidence="4">KCTC 52141</strain>
    </source>
</reference>
<evidence type="ECO:0000256" key="1">
    <source>
        <dbReference type="SAM" id="SignalP"/>
    </source>
</evidence>